<evidence type="ECO:0000256" key="1">
    <source>
        <dbReference type="ARBA" id="ARBA00004917"/>
    </source>
</evidence>
<dbReference type="FunFam" id="3.40.50.960:FF:000001">
    <property type="entry name" value="6,7-dimethyl-8-ribityllumazine synthase"/>
    <property type="match status" value="1"/>
</dbReference>
<comment type="pathway">
    <text evidence="1 8">Cofactor biosynthesis; riboflavin biosynthesis; riboflavin from 2-hydroxy-3-oxobutyl phosphate and 5-amino-6-(D-ribitylamino)uracil: step 1/2.</text>
</comment>
<comment type="caution">
    <text evidence="9">The sequence shown here is derived from an EMBL/GenBank/DDBJ whole genome shotgun (WGS) entry which is preliminary data.</text>
</comment>
<accession>A0A0R1SJ13</accession>
<gene>
    <name evidence="8" type="primary">ribH</name>
    <name evidence="9" type="ORF">FC27_GL001856</name>
</gene>
<evidence type="ECO:0000256" key="3">
    <source>
        <dbReference type="ARBA" id="ARBA00012664"/>
    </source>
</evidence>
<keyword evidence="4 8" id="KW-0686">Riboflavin biosynthesis</keyword>
<dbReference type="PANTHER" id="PTHR21058">
    <property type="entry name" value="6,7-DIMETHYL-8-RIBITYLLUMAZINE SYNTHASE DMRL SYNTHASE LUMAZINE SYNTHASE"/>
    <property type="match status" value="1"/>
</dbReference>
<dbReference type="InterPro" id="IPR036467">
    <property type="entry name" value="LS/RS_sf"/>
</dbReference>
<sequence length="153" mass="16158">MAELRGKINGSGLKIGIVVAQFNELVTKKLLDGAVNELQKYDVQPDDITTLWVPGAVEIPRITKKLSDSGKVDGIIALGAVVRGETAHFDYVCAESANGIADVSLHGDVPVMYGVLTTNDMDQAMNRAGGKSGNKGAECASGILEMISLEKQI</sequence>
<dbReference type="PATRIC" id="fig|1423815.3.peg.1899"/>
<dbReference type="eggNOG" id="COG0054">
    <property type="taxonomic scope" value="Bacteria"/>
</dbReference>
<comment type="similarity">
    <text evidence="2 8">Belongs to the DMRL synthase family.</text>
</comment>
<keyword evidence="5 8" id="KW-0808">Transferase</keyword>
<feature type="active site" description="Proton donor" evidence="8">
    <location>
        <position position="88"/>
    </location>
</feature>
<evidence type="ECO:0000256" key="5">
    <source>
        <dbReference type="ARBA" id="ARBA00022679"/>
    </source>
</evidence>
<dbReference type="AlphaFoldDB" id="A0A0R1SJ13"/>
<dbReference type="UniPathway" id="UPA00275">
    <property type="reaction ID" value="UER00404"/>
</dbReference>
<dbReference type="NCBIfam" id="TIGR00114">
    <property type="entry name" value="lumazine-synth"/>
    <property type="match status" value="1"/>
</dbReference>
<feature type="binding site" evidence="8">
    <location>
        <position position="113"/>
    </location>
    <ligand>
        <name>5-amino-6-(D-ribitylamino)uracil</name>
        <dbReference type="ChEBI" id="CHEBI:15934"/>
    </ligand>
</feature>
<dbReference type="OrthoDB" id="9809709at2"/>
<dbReference type="GO" id="GO:0000906">
    <property type="term" value="F:6,7-dimethyl-8-ribityllumazine synthase activity"/>
    <property type="evidence" value="ECO:0007669"/>
    <property type="project" value="UniProtKB-UniRule"/>
</dbReference>
<evidence type="ECO:0000256" key="7">
    <source>
        <dbReference type="ARBA" id="ARBA00072606"/>
    </source>
</evidence>
<feature type="binding site" evidence="8">
    <location>
        <begin position="85"/>
        <end position="86"/>
    </location>
    <ligand>
        <name>(2S)-2-hydroxy-3-oxobutyl phosphate</name>
        <dbReference type="ChEBI" id="CHEBI:58830"/>
    </ligand>
</feature>
<evidence type="ECO:0000256" key="2">
    <source>
        <dbReference type="ARBA" id="ARBA00007424"/>
    </source>
</evidence>
<dbReference type="InterPro" id="IPR002180">
    <property type="entry name" value="LS/RS"/>
</dbReference>
<dbReference type="InterPro" id="IPR034964">
    <property type="entry name" value="LS"/>
</dbReference>
<evidence type="ECO:0000313" key="9">
    <source>
        <dbReference type="EMBL" id="KRL67540.1"/>
    </source>
</evidence>
<dbReference type="EC" id="2.5.1.78" evidence="3 8"/>
<dbReference type="Proteomes" id="UP000051647">
    <property type="component" value="Unassembled WGS sequence"/>
</dbReference>
<feature type="binding site" evidence="8">
    <location>
        <position position="22"/>
    </location>
    <ligand>
        <name>5-amino-6-(D-ribitylamino)uracil</name>
        <dbReference type="ChEBI" id="CHEBI:15934"/>
    </ligand>
</feature>
<dbReference type="STRING" id="1423815.FC27_GL001856"/>
<dbReference type="GO" id="GO:0009349">
    <property type="term" value="C:riboflavin synthase complex"/>
    <property type="evidence" value="ECO:0007669"/>
    <property type="project" value="UniProtKB-UniRule"/>
</dbReference>
<dbReference type="PANTHER" id="PTHR21058:SF0">
    <property type="entry name" value="6,7-DIMETHYL-8-RIBITYLLUMAZINE SYNTHASE"/>
    <property type="match status" value="1"/>
</dbReference>
<dbReference type="CDD" id="cd09209">
    <property type="entry name" value="Lumazine_synthase-I"/>
    <property type="match status" value="1"/>
</dbReference>
<comment type="catalytic activity">
    <reaction evidence="6 8">
        <text>(2S)-2-hydroxy-3-oxobutyl phosphate + 5-amino-6-(D-ribitylamino)uracil = 6,7-dimethyl-8-(1-D-ribityl)lumazine + phosphate + 2 H2O + H(+)</text>
        <dbReference type="Rhea" id="RHEA:26152"/>
        <dbReference type="ChEBI" id="CHEBI:15377"/>
        <dbReference type="ChEBI" id="CHEBI:15378"/>
        <dbReference type="ChEBI" id="CHEBI:15934"/>
        <dbReference type="ChEBI" id="CHEBI:43474"/>
        <dbReference type="ChEBI" id="CHEBI:58201"/>
        <dbReference type="ChEBI" id="CHEBI:58830"/>
        <dbReference type="EC" id="2.5.1.78"/>
    </reaction>
</comment>
<protein>
    <recommendedName>
        <fullName evidence="7 8">6,7-dimethyl-8-ribityllumazine synthase</fullName>
        <shortName evidence="8">DMRL synthase</shortName>
        <shortName evidence="8">LS</shortName>
        <shortName evidence="8">Lumazine synthase</shortName>
        <ecNumber evidence="3 8">2.5.1.78</ecNumber>
    </recommendedName>
</protein>
<feature type="binding site" evidence="8">
    <location>
        <begin position="80"/>
        <end position="82"/>
    </location>
    <ligand>
        <name>5-amino-6-(D-ribitylamino)uracil</name>
        <dbReference type="ChEBI" id="CHEBI:15934"/>
    </ligand>
</feature>
<keyword evidence="10" id="KW-1185">Reference proteome</keyword>
<dbReference type="SUPFAM" id="SSF52121">
    <property type="entry name" value="Lumazine synthase"/>
    <property type="match status" value="1"/>
</dbReference>
<organism evidence="9 10">
    <name type="scientific">Companilactobacillus versmoldensis DSM 14857 = KCTC 3814</name>
    <dbReference type="NCBI Taxonomy" id="1423815"/>
    <lineage>
        <taxon>Bacteria</taxon>
        <taxon>Bacillati</taxon>
        <taxon>Bacillota</taxon>
        <taxon>Bacilli</taxon>
        <taxon>Lactobacillales</taxon>
        <taxon>Lactobacillaceae</taxon>
        <taxon>Companilactobacillus</taxon>
    </lineage>
</organism>
<evidence type="ECO:0000256" key="4">
    <source>
        <dbReference type="ARBA" id="ARBA00022619"/>
    </source>
</evidence>
<reference evidence="9 10" key="1">
    <citation type="journal article" date="2015" name="Genome Announc.">
        <title>Expanding the biotechnology potential of lactobacilli through comparative genomics of 213 strains and associated genera.</title>
        <authorList>
            <person name="Sun Z."/>
            <person name="Harris H.M."/>
            <person name="McCann A."/>
            <person name="Guo C."/>
            <person name="Argimon S."/>
            <person name="Zhang W."/>
            <person name="Yang X."/>
            <person name="Jeffery I.B."/>
            <person name="Cooney J.C."/>
            <person name="Kagawa T.F."/>
            <person name="Liu W."/>
            <person name="Song Y."/>
            <person name="Salvetti E."/>
            <person name="Wrobel A."/>
            <person name="Rasinkangas P."/>
            <person name="Parkhill J."/>
            <person name="Rea M.C."/>
            <person name="O'Sullivan O."/>
            <person name="Ritari J."/>
            <person name="Douillard F.P."/>
            <person name="Paul Ross R."/>
            <person name="Yang R."/>
            <person name="Briner A.E."/>
            <person name="Felis G.E."/>
            <person name="de Vos W.M."/>
            <person name="Barrangou R."/>
            <person name="Klaenhammer T.R."/>
            <person name="Caufield P.W."/>
            <person name="Cui Y."/>
            <person name="Zhang H."/>
            <person name="O'Toole P.W."/>
        </authorList>
    </citation>
    <scope>NUCLEOTIDE SEQUENCE [LARGE SCALE GENOMIC DNA]</scope>
    <source>
        <strain evidence="9 10">DSM 14857</strain>
    </source>
</reference>
<proteinExistence type="inferred from homology"/>
<name>A0A0R1SJ13_9LACO</name>
<dbReference type="HAMAP" id="MF_00178">
    <property type="entry name" value="Lumazine_synth"/>
    <property type="match status" value="1"/>
</dbReference>
<comment type="function">
    <text evidence="8">Catalyzes the formation of 6,7-dimethyl-8-ribityllumazine by condensation of 5-amino-6-(D-ribitylamino)uracil with 3,4-dihydroxy-2-butanone 4-phosphate. This is the penultimate step in the biosynthesis of riboflavin.</text>
</comment>
<dbReference type="Pfam" id="PF00885">
    <property type="entry name" value="DMRL_synthase"/>
    <property type="match status" value="1"/>
</dbReference>
<feature type="binding site" evidence="8">
    <location>
        <begin position="56"/>
        <end position="58"/>
    </location>
    <ligand>
        <name>5-amino-6-(D-ribitylamino)uracil</name>
        <dbReference type="ChEBI" id="CHEBI:15934"/>
    </ligand>
</feature>
<dbReference type="Gene3D" id="3.40.50.960">
    <property type="entry name" value="Lumazine/riboflavin synthase"/>
    <property type="match status" value="1"/>
</dbReference>
<evidence type="ECO:0000256" key="8">
    <source>
        <dbReference type="HAMAP-Rule" id="MF_00178"/>
    </source>
</evidence>
<dbReference type="RefSeq" id="WP_010625367.1">
    <property type="nucleotide sequence ID" value="NZ_AZFA01000005.1"/>
</dbReference>
<dbReference type="EMBL" id="AZFA01000005">
    <property type="protein sequence ID" value="KRL67540.1"/>
    <property type="molecule type" value="Genomic_DNA"/>
</dbReference>
<feature type="binding site" evidence="8">
    <location>
        <position position="127"/>
    </location>
    <ligand>
        <name>(2S)-2-hydroxy-3-oxobutyl phosphate</name>
        <dbReference type="ChEBI" id="CHEBI:58830"/>
    </ligand>
</feature>
<dbReference type="GO" id="GO:0005829">
    <property type="term" value="C:cytosol"/>
    <property type="evidence" value="ECO:0007669"/>
    <property type="project" value="TreeGrafter"/>
</dbReference>
<evidence type="ECO:0000313" key="10">
    <source>
        <dbReference type="Proteomes" id="UP000051647"/>
    </source>
</evidence>
<dbReference type="GO" id="GO:0009231">
    <property type="term" value="P:riboflavin biosynthetic process"/>
    <property type="evidence" value="ECO:0007669"/>
    <property type="project" value="UniProtKB-UniRule"/>
</dbReference>
<evidence type="ECO:0000256" key="6">
    <source>
        <dbReference type="ARBA" id="ARBA00048785"/>
    </source>
</evidence>